<protein>
    <submittedName>
        <fullName evidence="1">Uncharacterized protein</fullName>
    </submittedName>
</protein>
<reference evidence="1 2" key="1">
    <citation type="submission" date="2024-07" db="EMBL/GenBank/DDBJ databases">
        <title>Section-level genome sequencing and comparative genomics of Aspergillus sections Usti and Cavernicolus.</title>
        <authorList>
            <consortium name="Lawrence Berkeley National Laboratory"/>
            <person name="Nybo J.L."/>
            <person name="Vesth T.C."/>
            <person name="Theobald S."/>
            <person name="Frisvad J.C."/>
            <person name="Larsen T.O."/>
            <person name="Kjaerboelling I."/>
            <person name="Rothschild-Mancinelli K."/>
            <person name="Lyhne E.K."/>
            <person name="Kogle M.E."/>
            <person name="Barry K."/>
            <person name="Clum A."/>
            <person name="Na H."/>
            <person name="Ledsgaard L."/>
            <person name="Lin J."/>
            <person name="Lipzen A."/>
            <person name="Kuo A."/>
            <person name="Riley R."/>
            <person name="Mondo S."/>
            <person name="Labutti K."/>
            <person name="Haridas S."/>
            <person name="Pangalinan J."/>
            <person name="Salamov A.A."/>
            <person name="Simmons B.A."/>
            <person name="Magnuson J.K."/>
            <person name="Chen J."/>
            <person name="Drula E."/>
            <person name="Henrissat B."/>
            <person name="Wiebenga A."/>
            <person name="Lubbers R.J."/>
            <person name="Gomes A.C."/>
            <person name="Makela M.R."/>
            <person name="Stajich J."/>
            <person name="Grigoriev I.V."/>
            <person name="Mortensen U.H."/>
            <person name="De Vries R.P."/>
            <person name="Baker S.E."/>
            <person name="Andersen M.R."/>
        </authorList>
    </citation>
    <scope>NUCLEOTIDE SEQUENCE [LARGE SCALE GENOMIC DNA]</scope>
    <source>
        <strain evidence="1 2">CBS 588.65</strain>
    </source>
</reference>
<keyword evidence="2" id="KW-1185">Reference proteome</keyword>
<evidence type="ECO:0000313" key="2">
    <source>
        <dbReference type="Proteomes" id="UP001610334"/>
    </source>
</evidence>
<evidence type="ECO:0000313" key="1">
    <source>
        <dbReference type="EMBL" id="KAL2811749.1"/>
    </source>
</evidence>
<accession>A0ABR4H8F8</accession>
<dbReference type="PANTHER" id="PTHR37540:SF5">
    <property type="entry name" value="TRANSCRIPTION FACTOR DOMAIN-CONTAINING PROTEIN"/>
    <property type="match status" value="1"/>
</dbReference>
<dbReference type="EMBL" id="JBFXLT010000054">
    <property type="protein sequence ID" value="KAL2811749.1"/>
    <property type="molecule type" value="Genomic_DNA"/>
</dbReference>
<name>A0ABR4H8F8_9EURO</name>
<sequence>MPPKPKENLQRLQDECLFVGGPLLKGKPNVRSAFFRRVIGRNRARSRQVAADNLELMLRKQDGANGPIVSCVCSYLTKSGAPVSTAVGSPGSNKYRMIYPKARKEQDGGILKRCPACGGNLYAPAALAPRPQLHGAGRYDPLLPINSTMEKLNVHELLDFAATIIWPHFRLAGHAANCYQSWVFPLEDNLQLYAILWAAAYHRDVLRVTSGVPCPKSGQQLYLKSLALQALQTEVANVSKLTSPDRLVMCTLWLAANDKHKRIVRDLSPFNPPFINLHALDFCGGQDYHPLHWHMVQDIIQRFGGIGSIRTYALAWLVSLSSLMTAMQFLCKPIYPVMTVYNQPLDLQPPTDLFRPHGYDDKGFCAAGSGFYDFHYLWPPVKQNVVQVFIHLGQYSAVLQYFQGCSTCSPVALDLLGDSRNQIHHRLLSLPSEHDTVDLILEYKELAPTYKARTFDQTRLSWEIYLACRLSAILYAAHVTFPIPRTKMVRGILLSSLCPRLESLCAHKISSPLLIWCLAVVISTMHDESPSTLVNYAAQLCHEFGVNNTGGLSDFLRSFAWVDAAVNDGWEDMWTGILIS</sequence>
<comment type="caution">
    <text evidence="1">The sequence shown here is derived from an EMBL/GenBank/DDBJ whole genome shotgun (WGS) entry which is preliminary data.</text>
</comment>
<dbReference type="Proteomes" id="UP001610334">
    <property type="component" value="Unassembled WGS sequence"/>
</dbReference>
<proteinExistence type="predicted"/>
<gene>
    <name evidence="1" type="ORF">BJX63DRAFT_398174</name>
</gene>
<dbReference type="PANTHER" id="PTHR37540">
    <property type="entry name" value="TRANSCRIPTION FACTOR (ACR-2), PUTATIVE-RELATED-RELATED"/>
    <property type="match status" value="1"/>
</dbReference>
<organism evidence="1 2">
    <name type="scientific">Aspergillus granulosus</name>
    <dbReference type="NCBI Taxonomy" id="176169"/>
    <lineage>
        <taxon>Eukaryota</taxon>
        <taxon>Fungi</taxon>
        <taxon>Dikarya</taxon>
        <taxon>Ascomycota</taxon>
        <taxon>Pezizomycotina</taxon>
        <taxon>Eurotiomycetes</taxon>
        <taxon>Eurotiomycetidae</taxon>
        <taxon>Eurotiales</taxon>
        <taxon>Aspergillaceae</taxon>
        <taxon>Aspergillus</taxon>
        <taxon>Aspergillus subgen. Nidulantes</taxon>
    </lineage>
</organism>